<dbReference type="GeneID" id="26902350"/>
<feature type="compositionally biased region" description="Low complexity" evidence="1">
    <location>
        <begin position="16"/>
        <end position="27"/>
    </location>
</feature>
<feature type="region of interest" description="Disordered" evidence="1">
    <location>
        <begin position="236"/>
        <end position="260"/>
    </location>
</feature>
<dbReference type="OrthoDB" id="266098at2759"/>
<evidence type="ECO:0000256" key="1">
    <source>
        <dbReference type="SAM" id="MobiDB-lite"/>
    </source>
</evidence>
<dbReference type="EMBL" id="LGTL01000003">
    <property type="protein sequence ID" value="KPA83861.1"/>
    <property type="molecule type" value="Genomic_DNA"/>
</dbReference>
<evidence type="ECO:0000313" key="3">
    <source>
        <dbReference type="Proteomes" id="UP000037923"/>
    </source>
</evidence>
<feature type="region of interest" description="Disordered" evidence="1">
    <location>
        <begin position="1"/>
        <end position="81"/>
    </location>
</feature>
<feature type="region of interest" description="Disordered" evidence="1">
    <location>
        <begin position="180"/>
        <end position="206"/>
    </location>
</feature>
<name>A0A0N0VGR7_LEPPY</name>
<reference evidence="2 3" key="1">
    <citation type="submission" date="2015-07" db="EMBL/GenBank/DDBJ databases">
        <title>High-quality genome of monoxenous trypanosomatid Leptomonas pyrrhocoris.</title>
        <authorList>
            <person name="Flegontov P."/>
            <person name="Butenko A."/>
            <person name="Firsov S."/>
            <person name="Vlcek C."/>
            <person name="Logacheva M.D."/>
            <person name="Field M."/>
            <person name="Filatov D."/>
            <person name="Flegontova O."/>
            <person name="Gerasimov E."/>
            <person name="Jackson A.P."/>
            <person name="Kelly S."/>
            <person name="Opperdoes F."/>
            <person name="O'Reilly A."/>
            <person name="Votypka J."/>
            <person name="Yurchenko V."/>
            <person name="Lukes J."/>
        </authorList>
    </citation>
    <scope>NUCLEOTIDE SEQUENCE [LARGE SCALE GENOMIC DNA]</scope>
    <source>
        <strain evidence="2">H10</strain>
    </source>
</reference>
<dbReference type="VEuPathDB" id="TriTrypDB:LpyrH10_03_2060"/>
<dbReference type="RefSeq" id="XP_015662299.1">
    <property type="nucleotide sequence ID" value="XM_015798821.1"/>
</dbReference>
<organism evidence="2 3">
    <name type="scientific">Leptomonas pyrrhocoris</name>
    <name type="common">Firebug parasite</name>
    <dbReference type="NCBI Taxonomy" id="157538"/>
    <lineage>
        <taxon>Eukaryota</taxon>
        <taxon>Discoba</taxon>
        <taxon>Euglenozoa</taxon>
        <taxon>Kinetoplastea</taxon>
        <taxon>Metakinetoplastina</taxon>
        <taxon>Trypanosomatida</taxon>
        <taxon>Trypanosomatidae</taxon>
        <taxon>Leishmaniinae</taxon>
        <taxon>Leptomonas</taxon>
    </lineage>
</organism>
<keyword evidence="3" id="KW-1185">Reference proteome</keyword>
<dbReference type="AlphaFoldDB" id="A0A0N0VGR7"/>
<gene>
    <name evidence="2" type="ORF">ABB37_02055</name>
</gene>
<dbReference type="RefSeq" id="XP_015662300.1">
    <property type="nucleotide sequence ID" value="XM_015798822.1"/>
</dbReference>
<dbReference type="Proteomes" id="UP000037923">
    <property type="component" value="Unassembled WGS sequence"/>
</dbReference>
<proteinExistence type="predicted"/>
<sequence length="260" mass="27314">MTHTKPPAHTTGSGRSPSSSSSSSSSSTAEEQIEAVTPSSSSIALPDNRPSATGAAAAAADMERTVEEAVSPAAPERNFTASEKLRQKNLFLDDAEQFAFDFGGEATTVAETVVVGEAALRAAQRAEELEDATARAVAVSAQHKSAVVAAGPLTVEEVSSYAAASLARGPQQFMTLPKAGAVRRRAPTSATTTTTSSSALGQSADVAKDASEAEGATLAEAMAQFKMAIRRYDEGLWRENKLRREEEAQKRDKARKRQRA</sequence>
<feature type="compositionally biased region" description="Basic and acidic residues" evidence="1">
    <location>
        <begin position="236"/>
        <end position="251"/>
    </location>
</feature>
<evidence type="ECO:0000313" key="2">
    <source>
        <dbReference type="EMBL" id="KPA83861.1"/>
    </source>
</evidence>
<protein>
    <submittedName>
        <fullName evidence="2">Uncharacterized protein</fullName>
    </submittedName>
</protein>
<comment type="caution">
    <text evidence="2">The sequence shown here is derived from an EMBL/GenBank/DDBJ whole genome shotgun (WGS) entry which is preliminary data.</text>
</comment>
<accession>A0A0N0VGR7</accession>
<feature type="compositionally biased region" description="Low complexity" evidence="1">
    <location>
        <begin position="188"/>
        <end position="199"/>
    </location>
</feature>
<dbReference type="EMBL" id="LGTL01000003">
    <property type="protein sequence ID" value="KPA83860.1"/>
    <property type="molecule type" value="Genomic_DNA"/>
</dbReference>
<dbReference type="OMA" id="LWRAHKQ"/>